<dbReference type="VEuPathDB" id="MicrosporidiaDB:AEWR_111440"/>
<keyword evidence="1" id="KW-0175">Coiled coil</keyword>
<proteinExistence type="predicted"/>
<dbReference type="VEuPathDB" id="MicrosporidiaDB:AEWQ_111440"/>
<protein>
    <recommendedName>
        <fullName evidence="4">Polar tube protein 3</fullName>
    </recommendedName>
</protein>
<feature type="region of interest" description="Disordered" evidence="2">
    <location>
        <begin position="66"/>
        <end position="92"/>
    </location>
</feature>
<feature type="region of interest" description="Disordered" evidence="2">
    <location>
        <begin position="1265"/>
        <end position="1304"/>
    </location>
</feature>
<evidence type="ECO:0008006" key="4">
    <source>
        <dbReference type="Google" id="ProtNLM"/>
    </source>
</evidence>
<feature type="compositionally biased region" description="Basic residues" evidence="2">
    <location>
        <begin position="115"/>
        <end position="124"/>
    </location>
</feature>
<evidence type="ECO:0000313" key="3">
    <source>
        <dbReference type="EMBL" id="AGE94837.1"/>
    </source>
</evidence>
<sequence length="1304" mass="141540">MSNEGKTSCGSQNLFLAIGPGIWFSKHCQESVLGKIFKYLVGKCHNCMLLFLLCLYSMVARGDLGSRSSSHAVHHHHHSKEGKNASGMDYGNRSTRNARVKVRLHNHNDDSQDGHHHHKVHRSHGGSIKPHNQKHAKLIRNMIGTHENDPENLTHEEKDLANMAAHGNLDALDMLYRNGSITPDVAESVGGSIPGGITEPVVIQPAESSPMEVNEEARVVDTMSPPDYSDPTGVYVSNGVATGRTNEEQAEINVLNRNENPIDDGIAEEAYSSLLSVGHSLPVAKAVADEIKDANVRKMLRTKRAYDISQPPVNPVYIPQAELARATNSKDVVSDTDRQMFMKKVFEEYIRQGAPVERANFEAGQAGFLIDEYNENLASGLSPDAAYEKAMSLVDLNYQHATRAAAIAGGGQVAAQNAADRSLIEETSANEMVKTPSGLRPEVLKKKEEAINSKKLDRAQDLSSYLTKLHIVEPVNRAHQKLSQAAALKDAASMEGLDNPVVQEKILTDVAASSAEDLAKAHENLENVKTQLKPGGRKTNALNFLSKVLTEKAIKDVNQRNEEMQKEAVKAQKEANENSAVKSAEEHLAKAAEQQIINNEGKSVFSKVLESTGDISEAAKAREEAERAMAETLRHQREARKAEVMKMLGPMGMNSSVKEAVEHMATAHAGLNVVGSDLNELNKKYEEEVAHQSNIEELLRETATSNLEVKEVIPPTTSRVGISEGKIKLPLKGFSNEEPKTEEETIVQSRQRNRRNQVRNKVIGTPVESGLNVVEMEDGYMHISEAAKALKINKGKVFYPESAKGIMEKQKLDTSLLEHKFNTGERAGLDKGVGYYEADASGFTLPLPSPLNPVPTSTMTNEEKSLNIGHAFELEIEDGELIQTPWTEFVKDMRPMVNGRMAHEAEVAAASEMKSRVEEEKKAKNLEGITTEVYTNPDGSKFVEVSSPYGVPEIMTMDQAVESLKSVGSSSVGAVSEEAKKQTPEVPLDMAVTNSVKGSEESFVSSVLSTIQKIGNGKALAKRNAFNGKVDGEKAAIVDEYNKELINEHLSPSSTVEARVRNSIISKAESYARSMGISTQSFLNMISQLPDSSIKEMISYNEAPPSARKDVAETHFYNQIASILPDSKTANTGSVTEMIFNNISTVTHEPNTVGGEILEQMTVPNLKTIEQVETKKTPTGTTQVSVSVPNDPGKIQVLGEVKFKGNPTTTPSSGRRPASNQAVAPANVVPGPMVPSSGRNPLKPGARLPANNCPVSNAPAARIPAGQPDHTMRGFSHSFPNNPQAPGIGATPSPAVGYSGKIAR</sequence>
<gene>
    <name evidence="3" type="ORF">ECU11_1440</name>
</gene>
<feature type="region of interest" description="Disordered" evidence="2">
    <location>
        <begin position="108"/>
        <end position="131"/>
    </location>
</feature>
<name>M1K5U3_ENCCN</name>
<dbReference type="VEuPathDB" id="MicrosporidiaDB:ECU11_1440"/>
<evidence type="ECO:0000256" key="1">
    <source>
        <dbReference type="SAM" id="Coils"/>
    </source>
</evidence>
<organism evidence="3">
    <name type="scientific">Encephalitozoon cuniculi</name>
    <name type="common">Microsporidian parasite</name>
    <dbReference type="NCBI Taxonomy" id="6035"/>
    <lineage>
        <taxon>Eukaryota</taxon>
        <taxon>Fungi</taxon>
        <taxon>Fungi incertae sedis</taxon>
        <taxon>Microsporidia</taxon>
        <taxon>Unikaryonidae</taxon>
        <taxon>Encephalitozoon</taxon>
    </lineage>
</organism>
<dbReference type="VEuPathDB" id="MicrosporidiaDB:AEWD_111440"/>
<reference evidence="3" key="1">
    <citation type="journal article" date="2013" name="Eukaryot. Cell">
        <title>Extremely Reduced Levels of Heterozygosity in the Vertebrate Pathogen Encephalitozoon cuniculi.</title>
        <authorList>
            <person name="Selman M."/>
            <person name="Sak B."/>
            <person name="Kvac M."/>
            <person name="Farinelli L."/>
            <person name="Weiss L.M."/>
            <person name="Corradi N."/>
        </authorList>
    </citation>
    <scope>NUCLEOTIDE SEQUENCE</scope>
</reference>
<feature type="coiled-coil region" evidence="1">
    <location>
        <begin position="547"/>
        <end position="581"/>
    </location>
</feature>
<accession>M1K5U3</accession>
<dbReference type="EMBL" id="KC513604">
    <property type="protein sequence ID" value="AGE94837.1"/>
    <property type="molecule type" value="Genomic_DNA"/>
</dbReference>
<feature type="coiled-coil region" evidence="1">
    <location>
        <begin position="615"/>
        <end position="642"/>
    </location>
</feature>
<dbReference type="VEuPathDB" id="MicrosporidiaDB:M970_111440"/>
<evidence type="ECO:0000256" key="2">
    <source>
        <dbReference type="SAM" id="MobiDB-lite"/>
    </source>
</evidence>